<reference evidence="2 3" key="1">
    <citation type="submission" date="2016-07" db="EMBL/GenBank/DDBJ databases">
        <title>Pervasive Adenine N6-methylation of Active Genes in Fungi.</title>
        <authorList>
            <consortium name="DOE Joint Genome Institute"/>
            <person name="Mondo S.J."/>
            <person name="Dannebaum R.O."/>
            <person name="Kuo R.C."/>
            <person name="Labutti K."/>
            <person name="Haridas S."/>
            <person name="Kuo A."/>
            <person name="Salamov A."/>
            <person name="Ahrendt S.R."/>
            <person name="Lipzen A."/>
            <person name="Sullivan W."/>
            <person name="Andreopoulos W.B."/>
            <person name="Clum A."/>
            <person name="Lindquist E."/>
            <person name="Daum C."/>
            <person name="Ramamoorthy G.K."/>
            <person name="Gryganskyi A."/>
            <person name="Culley D."/>
            <person name="Magnuson J.K."/>
            <person name="James T.Y."/>
            <person name="O'Malley M.A."/>
            <person name="Stajich J.E."/>
            <person name="Spatafora J.W."/>
            <person name="Visel A."/>
            <person name="Grigoriev I.V."/>
        </authorList>
    </citation>
    <scope>NUCLEOTIDE SEQUENCE [LARGE SCALE GENOMIC DNA]</scope>
    <source>
        <strain evidence="2 3">NRRL 1336</strain>
    </source>
</reference>
<feature type="region of interest" description="Disordered" evidence="1">
    <location>
        <begin position="1"/>
        <end position="25"/>
    </location>
</feature>
<sequence length="308" mass="33354">MDESTIPKDTGENNDPDGDLSAEDIASEKRTKMLEMVQQLVEEKRDHRVKTSPVASAHMNDLIMGPLSTKVTPSHTIKCKLPDLVNNGPCKLITEETRSDAIVYRFKSVLVDDTINDDLVGHRTWDTAPCLPLSPLASNTTPIGTLTKRDEKMLHCENTTPSSSSSSSSASSSTIPTSPNLVNALAPSFDPRLLDLLATTLTSGTQSNPTPHARNTLRSKNSTSNSGKNQMDLISFDNTPPSPPPSSYSPPRSPVTRAASSTSGLIPTPGLPPSPTTKDPLIHHPTNIRYSRTSFYRPPPRTIVTKRP</sequence>
<evidence type="ECO:0000313" key="3">
    <source>
        <dbReference type="Proteomes" id="UP000193560"/>
    </source>
</evidence>
<feature type="region of interest" description="Disordered" evidence="1">
    <location>
        <begin position="156"/>
        <end position="177"/>
    </location>
</feature>
<organism evidence="2 3">
    <name type="scientific">Absidia repens</name>
    <dbReference type="NCBI Taxonomy" id="90262"/>
    <lineage>
        <taxon>Eukaryota</taxon>
        <taxon>Fungi</taxon>
        <taxon>Fungi incertae sedis</taxon>
        <taxon>Mucoromycota</taxon>
        <taxon>Mucoromycotina</taxon>
        <taxon>Mucoromycetes</taxon>
        <taxon>Mucorales</taxon>
        <taxon>Cunninghamellaceae</taxon>
        <taxon>Absidia</taxon>
    </lineage>
</organism>
<feature type="compositionally biased region" description="Low complexity" evidence="1">
    <location>
        <begin position="159"/>
        <end position="177"/>
    </location>
</feature>
<dbReference type="Proteomes" id="UP000193560">
    <property type="component" value="Unassembled WGS sequence"/>
</dbReference>
<gene>
    <name evidence="2" type="ORF">BCR42DRAFT_400993</name>
</gene>
<dbReference type="EMBL" id="MCGE01000001">
    <property type="protein sequence ID" value="ORZ25821.1"/>
    <property type="molecule type" value="Genomic_DNA"/>
</dbReference>
<proteinExistence type="predicted"/>
<feature type="compositionally biased region" description="Acidic residues" evidence="1">
    <location>
        <begin position="12"/>
        <end position="22"/>
    </location>
</feature>
<accession>A0A1X2J1Z3</accession>
<feature type="compositionally biased region" description="Pro residues" evidence="1">
    <location>
        <begin position="240"/>
        <end position="253"/>
    </location>
</feature>
<evidence type="ECO:0000313" key="2">
    <source>
        <dbReference type="EMBL" id="ORZ25821.1"/>
    </source>
</evidence>
<feature type="compositionally biased region" description="Polar residues" evidence="1">
    <location>
        <begin position="201"/>
        <end position="210"/>
    </location>
</feature>
<protein>
    <submittedName>
        <fullName evidence="2">Uncharacterized protein</fullName>
    </submittedName>
</protein>
<keyword evidence="3" id="KW-1185">Reference proteome</keyword>
<evidence type="ECO:0000256" key="1">
    <source>
        <dbReference type="SAM" id="MobiDB-lite"/>
    </source>
</evidence>
<name>A0A1X2J1Z3_9FUNG</name>
<feature type="region of interest" description="Disordered" evidence="1">
    <location>
        <begin position="201"/>
        <end position="308"/>
    </location>
</feature>
<feature type="compositionally biased region" description="Polar residues" evidence="1">
    <location>
        <begin position="216"/>
        <end position="229"/>
    </location>
</feature>
<dbReference type="OrthoDB" id="2291067at2759"/>
<dbReference type="AlphaFoldDB" id="A0A1X2J1Z3"/>
<comment type="caution">
    <text evidence="2">The sequence shown here is derived from an EMBL/GenBank/DDBJ whole genome shotgun (WGS) entry which is preliminary data.</text>
</comment>
<feature type="compositionally biased region" description="Basic and acidic residues" evidence="1">
    <location>
        <begin position="1"/>
        <end position="11"/>
    </location>
</feature>